<keyword evidence="2" id="KW-0285">Flavoprotein</keyword>
<evidence type="ECO:0000256" key="4">
    <source>
        <dbReference type="ARBA" id="ARBA00023002"/>
    </source>
</evidence>
<dbReference type="PANTHER" id="PTHR42973">
    <property type="entry name" value="BINDING OXIDOREDUCTASE, PUTATIVE (AFU_ORTHOLOGUE AFUA_1G17690)-RELATED"/>
    <property type="match status" value="1"/>
</dbReference>
<dbReference type="PANTHER" id="PTHR42973:SF13">
    <property type="entry name" value="FAD-BINDING PCMH-TYPE DOMAIN-CONTAINING PROTEIN"/>
    <property type="match status" value="1"/>
</dbReference>
<evidence type="ECO:0000256" key="2">
    <source>
        <dbReference type="ARBA" id="ARBA00022630"/>
    </source>
</evidence>
<feature type="domain" description="FAD-binding PCMH-type" evidence="5">
    <location>
        <begin position="87"/>
        <end position="257"/>
    </location>
</feature>
<reference evidence="6 7" key="1">
    <citation type="submission" date="2024-01" db="EMBL/GenBank/DDBJ databases">
        <title>A draft genome for a cacao thread blight-causing isolate of Paramarasmius palmivorus.</title>
        <authorList>
            <person name="Baruah I.K."/>
            <person name="Bukari Y."/>
            <person name="Amoako-Attah I."/>
            <person name="Meinhardt L.W."/>
            <person name="Bailey B.A."/>
            <person name="Cohen S.P."/>
        </authorList>
    </citation>
    <scope>NUCLEOTIDE SEQUENCE [LARGE SCALE GENOMIC DNA]</scope>
    <source>
        <strain evidence="6 7">GH-12</strain>
    </source>
</reference>
<proteinExistence type="inferred from homology"/>
<dbReference type="Gene3D" id="3.30.465.10">
    <property type="match status" value="1"/>
</dbReference>
<evidence type="ECO:0000256" key="3">
    <source>
        <dbReference type="ARBA" id="ARBA00022827"/>
    </source>
</evidence>
<protein>
    <recommendedName>
        <fullName evidence="5">FAD-binding PCMH-type domain-containing protein</fullName>
    </recommendedName>
</protein>
<comment type="similarity">
    <text evidence="1">Belongs to the oxygen-dependent FAD-linked oxidoreductase family.</text>
</comment>
<dbReference type="InterPro" id="IPR016169">
    <property type="entry name" value="FAD-bd_PCMH_sub2"/>
</dbReference>
<dbReference type="InterPro" id="IPR050416">
    <property type="entry name" value="FAD-linked_Oxidoreductase"/>
</dbReference>
<evidence type="ECO:0000259" key="5">
    <source>
        <dbReference type="PROSITE" id="PS51387"/>
    </source>
</evidence>
<evidence type="ECO:0000256" key="1">
    <source>
        <dbReference type="ARBA" id="ARBA00005466"/>
    </source>
</evidence>
<name>A0AAW0BSR8_9AGAR</name>
<evidence type="ECO:0000313" key="7">
    <source>
        <dbReference type="Proteomes" id="UP001383192"/>
    </source>
</evidence>
<keyword evidence="3" id="KW-0274">FAD</keyword>
<dbReference type="GO" id="GO:0016491">
    <property type="term" value="F:oxidoreductase activity"/>
    <property type="evidence" value="ECO:0007669"/>
    <property type="project" value="UniProtKB-KW"/>
</dbReference>
<evidence type="ECO:0000313" key="6">
    <source>
        <dbReference type="EMBL" id="KAK7029549.1"/>
    </source>
</evidence>
<dbReference type="InterPro" id="IPR006094">
    <property type="entry name" value="Oxid_FAD_bind_N"/>
</dbReference>
<keyword evidence="4" id="KW-0560">Oxidoreductase</keyword>
<sequence>MKSVFKGLERSSSFYLSLKSSSSFTEMLFGHSDVFLALVWATLTSVWAQDAKTACQQIENAVSGDSAVYYPGSLQYGRGIFHWSSSSSQLSVCSVEPATAEDVGKILQVVGSSRTPFAVKGGGHTANPGFSSTTGVHIAMSRFSEVTYNEESNTAVVGTGLVWDDVYNVLEPLGIVVVGGRFTGVGVAGYSLGGGYSWHTNQYGFTVDNILAFELVLPNGTVQNVTEGSDAELFWGLKGGFNNFGIVTRITFKTFPLTKVWGGLISYPIGTHAAVKKAISNFVENVKDPKAAIFSAYNVVIGQVPVFLQYLFYDAPTVPDGVFDDFLRIPFLTKDVSTRSFPSLVRATITNITTGTRGIFDTVPVTHYTPSLIDAIVNETDFWGDRLFLKSPITMSWGIEPFLPSSLSAGNSSSPFPATRPEGKALCPTILYYNWALSGFDDDFHDGARQSVAAIKALAQSEGVLGDSKYPNYAIFDTPLEEMYGSDNAQRLKDLKKVVDPDDVMGLCGGFKF</sequence>
<dbReference type="PROSITE" id="PS51387">
    <property type="entry name" value="FAD_PCMH"/>
    <property type="match status" value="1"/>
</dbReference>
<dbReference type="Pfam" id="PF01565">
    <property type="entry name" value="FAD_binding_4"/>
    <property type="match status" value="1"/>
</dbReference>
<dbReference type="InterPro" id="IPR036318">
    <property type="entry name" value="FAD-bd_PCMH-like_sf"/>
</dbReference>
<accession>A0AAW0BSR8</accession>
<dbReference type="GO" id="GO:0071949">
    <property type="term" value="F:FAD binding"/>
    <property type="evidence" value="ECO:0007669"/>
    <property type="project" value="InterPro"/>
</dbReference>
<keyword evidence="7" id="KW-1185">Reference proteome</keyword>
<comment type="caution">
    <text evidence="6">The sequence shown here is derived from an EMBL/GenBank/DDBJ whole genome shotgun (WGS) entry which is preliminary data.</text>
</comment>
<gene>
    <name evidence="6" type="ORF">VNI00_014426</name>
</gene>
<dbReference type="InterPro" id="IPR016166">
    <property type="entry name" value="FAD-bd_PCMH"/>
</dbReference>
<dbReference type="AlphaFoldDB" id="A0AAW0BSR8"/>
<dbReference type="Proteomes" id="UP001383192">
    <property type="component" value="Unassembled WGS sequence"/>
</dbReference>
<organism evidence="6 7">
    <name type="scientific">Paramarasmius palmivorus</name>
    <dbReference type="NCBI Taxonomy" id="297713"/>
    <lineage>
        <taxon>Eukaryota</taxon>
        <taxon>Fungi</taxon>
        <taxon>Dikarya</taxon>
        <taxon>Basidiomycota</taxon>
        <taxon>Agaricomycotina</taxon>
        <taxon>Agaricomycetes</taxon>
        <taxon>Agaricomycetidae</taxon>
        <taxon>Agaricales</taxon>
        <taxon>Marasmiineae</taxon>
        <taxon>Marasmiaceae</taxon>
        <taxon>Paramarasmius</taxon>
    </lineage>
</organism>
<dbReference type="EMBL" id="JAYKXP010000081">
    <property type="protein sequence ID" value="KAK7029549.1"/>
    <property type="molecule type" value="Genomic_DNA"/>
</dbReference>
<dbReference type="SUPFAM" id="SSF56176">
    <property type="entry name" value="FAD-binding/transporter-associated domain-like"/>
    <property type="match status" value="1"/>
</dbReference>